<accession>A0A0M4LRP3</accession>
<evidence type="ECO:0000256" key="1">
    <source>
        <dbReference type="ARBA" id="ARBA00001947"/>
    </source>
</evidence>
<evidence type="ECO:0000313" key="8">
    <source>
        <dbReference type="EMBL" id="ALE09332.1"/>
    </source>
</evidence>
<dbReference type="EMBL" id="CP010411">
    <property type="protein sequence ID" value="ALE09332.1"/>
    <property type="molecule type" value="Genomic_DNA"/>
</dbReference>
<dbReference type="SUPFAM" id="SSF55486">
    <property type="entry name" value="Metalloproteases ('zincins'), catalytic domain"/>
    <property type="match status" value="1"/>
</dbReference>
<dbReference type="PROSITE" id="PS51885">
    <property type="entry name" value="NEPRILYSIN"/>
    <property type="match status" value="1"/>
</dbReference>
<keyword evidence="6" id="KW-0862">Zinc</keyword>
<dbReference type="InterPro" id="IPR018497">
    <property type="entry name" value="Peptidase_M13_C"/>
</dbReference>
<dbReference type="GO" id="GO:0004222">
    <property type="term" value="F:metalloendopeptidase activity"/>
    <property type="evidence" value="ECO:0007669"/>
    <property type="project" value="InterPro"/>
</dbReference>
<dbReference type="PATRIC" id="fig|1682.24.peg.1272"/>
<keyword evidence="4" id="KW-0479">Metal-binding</keyword>
<dbReference type="InterPro" id="IPR008753">
    <property type="entry name" value="Peptidase_M13_N"/>
</dbReference>
<comment type="similarity">
    <text evidence="2">Belongs to the peptidase M13 family.</text>
</comment>
<keyword evidence="3" id="KW-0645">Protease</keyword>
<keyword evidence="7" id="KW-0482">Metalloprotease</keyword>
<proteinExistence type="inferred from homology"/>
<dbReference type="Proteomes" id="UP000067206">
    <property type="component" value="Chromosome"/>
</dbReference>
<organism evidence="8 9">
    <name type="scientific">Bifidobacterium longum subsp. infantis</name>
    <dbReference type="NCBI Taxonomy" id="1682"/>
    <lineage>
        <taxon>Bacteria</taxon>
        <taxon>Bacillati</taxon>
        <taxon>Actinomycetota</taxon>
        <taxon>Actinomycetes</taxon>
        <taxon>Bifidobacteriales</taxon>
        <taxon>Bifidobacteriaceae</taxon>
        <taxon>Bifidobacterium</taxon>
    </lineage>
</organism>
<sequence length="745" mass="81989">MPITQYLHHQRFSPAAIRLRAMTNETETLTSGIDPASFSSVIKPTNDLFRYVNGPWIDTYRLPDDRSRYGSFDKLAEDAENQVRDILDADDCPATKSQALYHSFLNTDAIEAAGLDPIRDELDLIDSAIDKAALTRVLGTINPAGGPDLFGLAVYGDPGDPDRNIAHLEQAGLCLPDEAYYREDHYAPVREAYVAMVATQLVNAGYAPAAESNGGDELPANTGDDESNAPATVPSEAALDMARHFLGVETKIAANHWDNVATRDSVKTYNPTDYADLAATLKNFDLGSWIDAWQTAYDATEAAKAQPIDFKSVFARVIVHEPSFLTGLDAFWAGADLADLKLWARVHMILGFASSLSRDFDTTNFDFYGKVLSGAKKQRDRWKRAVSLVNGVCGEDVGREYVRLHFPESSKRRMEELVANLIDAYRVSITNSDWLGEDTKAKALEKISKFTPKIGYTNHWRDYSALSVSADALPAENAKAANLYETGYQLAKVGKSVDKDEWLMNPQTVNAYYEPSMNVIVFPAAILQPPFFDPKAEDAANYGGIGAVIGHEIGHGFDDQGSQYDGDGKLNNWWTDEDRKNFEARTGALIAQYNSFVPLQLVEKYADEPDKAPHVNGALTIGENIGDLGGVNIAIKAYAFALGKAAGKSNAEEDGSPAAIKALLDTAPEMDGFTGLQRFFLSYASIWRTKNRDELAEQYLQIDPHSPAEFRTNGIASNVDLFYDAFGVTEGDAMWLAPKDRVRIW</sequence>
<reference evidence="8 9" key="1">
    <citation type="submission" date="2014-12" db="EMBL/GenBank/DDBJ databases">
        <title>Complete genome sequence of Bifidobacterium longum subsp. infantis BT1.</title>
        <authorList>
            <person name="Kim J.F."/>
            <person name="Kwak M.-J."/>
        </authorList>
    </citation>
    <scope>NUCLEOTIDE SEQUENCE [LARGE SCALE GENOMIC DNA]</scope>
    <source>
        <strain evidence="8 9">BT1</strain>
    </source>
</reference>
<dbReference type="InterPro" id="IPR024079">
    <property type="entry name" value="MetalloPept_cat_dom_sf"/>
</dbReference>
<dbReference type="PANTHER" id="PTHR11733:SF167">
    <property type="entry name" value="FI17812P1-RELATED"/>
    <property type="match status" value="1"/>
</dbReference>
<evidence type="ECO:0000256" key="3">
    <source>
        <dbReference type="ARBA" id="ARBA00022670"/>
    </source>
</evidence>
<dbReference type="GO" id="GO:0005886">
    <property type="term" value="C:plasma membrane"/>
    <property type="evidence" value="ECO:0007669"/>
    <property type="project" value="TreeGrafter"/>
</dbReference>
<protein>
    <submittedName>
        <fullName evidence="8">Peptidase M13 N, Peptidase family M13</fullName>
    </submittedName>
</protein>
<evidence type="ECO:0000256" key="5">
    <source>
        <dbReference type="ARBA" id="ARBA00022801"/>
    </source>
</evidence>
<dbReference type="InterPro" id="IPR000718">
    <property type="entry name" value="Peptidase_M13"/>
</dbReference>
<gene>
    <name evidence="8" type="ORF">RY67_1311</name>
</gene>
<dbReference type="Pfam" id="PF05649">
    <property type="entry name" value="Peptidase_M13_N"/>
    <property type="match status" value="1"/>
</dbReference>
<dbReference type="InterPro" id="IPR042089">
    <property type="entry name" value="Peptidase_M13_dom_2"/>
</dbReference>
<evidence type="ECO:0000256" key="6">
    <source>
        <dbReference type="ARBA" id="ARBA00022833"/>
    </source>
</evidence>
<dbReference type="AlphaFoldDB" id="A0A0M4LRP3"/>
<evidence type="ECO:0000256" key="4">
    <source>
        <dbReference type="ARBA" id="ARBA00022723"/>
    </source>
</evidence>
<evidence type="ECO:0000313" key="9">
    <source>
        <dbReference type="Proteomes" id="UP000067206"/>
    </source>
</evidence>
<dbReference type="PANTHER" id="PTHR11733">
    <property type="entry name" value="ZINC METALLOPROTEASE FAMILY M13 NEPRILYSIN-RELATED"/>
    <property type="match status" value="1"/>
</dbReference>
<dbReference type="Pfam" id="PF01431">
    <property type="entry name" value="Peptidase_M13"/>
    <property type="match status" value="1"/>
</dbReference>
<evidence type="ECO:0000256" key="2">
    <source>
        <dbReference type="ARBA" id="ARBA00007357"/>
    </source>
</evidence>
<dbReference type="PRINTS" id="PR00786">
    <property type="entry name" value="NEPRILYSIN"/>
</dbReference>
<name>A0A0M4LRP3_BIFLI</name>
<evidence type="ECO:0000256" key="7">
    <source>
        <dbReference type="ARBA" id="ARBA00023049"/>
    </source>
</evidence>
<dbReference type="GO" id="GO:0016485">
    <property type="term" value="P:protein processing"/>
    <property type="evidence" value="ECO:0007669"/>
    <property type="project" value="TreeGrafter"/>
</dbReference>
<keyword evidence="5" id="KW-0378">Hydrolase</keyword>
<dbReference type="Gene3D" id="3.40.390.10">
    <property type="entry name" value="Collagenase (Catalytic Domain)"/>
    <property type="match status" value="1"/>
</dbReference>
<comment type="cofactor">
    <cofactor evidence="1">
        <name>Zn(2+)</name>
        <dbReference type="ChEBI" id="CHEBI:29105"/>
    </cofactor>
</comment>
<dbReference type="CDD" id="cd08662">
    <property type="entry name" value="M13"/>
    <property type="match status" value="1"/>
</dbReference>
<dbReference type="Gene3D" id="1.10.1380.10">
    <property type="entry name" value="Neutral endopeptidase , domain2"/>
    <property type="match status" value="1"/>
</dbReference>
<dbReference type="GO" id="GO:0046872">
    <property type="term" value="F:metal ion binding"/>
    <property type="evidence" value="ECO:0007669"/>
    <property type="project" value="UniProtKB-KW"/>
</dbReference>